<keyword evidence="2" id="KW-1133">Transmembrane helix</keyword>
<dbReference type="EMBL" id="JBBWUH010000003">
    <property type="protein sequence ID" value="KAK8173867.1"/>
    <property type="molecule type" value="Genomic_DNA"/>
</dbReference>
<accession>A0ABR1Y082</accession>
<keyword evidence="2" id="KW-0812">Transmembrane</keyword>
<sequence length="188" mass="20833">MAPTGLSLDTTAAQNAAAPSRMDMQSDVSGDISHTGKPQTDDPANMPSMSSLSPDHRASTFPIAPQSEQLVKMRSVPRRLARRLHDFTFARLRAVPDSREAESDVTDETESFLDRLCHGSSAAPSAFASFDFSYSKVMYQTGSECDDVLVLTCCLVGLLFLLTFFFRIARLTIVWLITIFTMVERNRQ</sequence>
<feature type="region of interest" description="Disordered" evidence="1">
    <location>
        <begin position="1"/>
        <end position="57"/>
    </location>
</feature>
<comment type="caution">
    <text evidence="3">The sequence shown here is derived from an EMBL/GenBank/DDBJ whole genome shotgun (WGS) entry which is preliminary data.</text>
</comment>
<evidence type="ECO:0000313" key="4">
    <source>
        <dbReference type="Proteomes" id="UP001456524"/>
    </source>
</evidence>
<evidence type="ECO:0008006" key="5">
    <source>
        <dbReference type="Google" id="ProtNLM"/>
    </source>
</evidence>
<feature type="transmembrane region" description="Helical" evidence="2">
    <location>
        <begin position="155"/>
        <end position="183"/>
    </location>
</feature>
<reference evidence="3 4" key="1">
    <citation type="journal article" date="2022" name="G3 (Bethesda)">
        <title>Enemy or ally: a genomic approach to elucidate the lifestyle of Phyllosticta citrichinaensis.</title>
        <authorList>
            <person name="Buijs V.A."/>
            <person name="Groenewald J.Z."/>
            <person name="Haridas S."/>
            <person name="LaButti K.M."/>
            <person name="Lipzen A."/>
            <person name="Martin F.M."/>
            <person name="Barry K."/>
            <person name="Grigoriev I.V."/>
            <person name="Crous P.W."/>
            <person name="Seidl M.F."/>
        </authorList>
    </citation>
    <scope>NUCLEOTIDE SEQUENCE [LARGE SCALE GENOMIC DNA]</scope>
    <source>
        <strain evidence="3 4">CBS 129764</strain>
    </source>
</reference>
<gene>
    <name evidence="3" type="ORF">IWX90DRAFT_156497</name>
</gene>
<proteinExistence type="predicted"/>
<protein>
    <recommendedName>
        <fullName evidence="5">Transmembrane protein</fullName>
    </recommendedName>
</protein>
<evidence type="ECO:0000313" key="3">
    <source>
        <dbReference type="EMBL" id="KAK8173867.1"/>
    </source>
</evidence>
<keyword evidence="4" id="KW-1185">Reference proteome</keyword>
<evidence type="ECO:0000256" key="2">
    <source>
        <dbReference type="SAM" id="Phobius"/>
    </source>
</evidence>
<name>A0ABR1Y082_9PEZI</name>
<evidence type="ECO:0000256" key="1">
    <source>
        <dbReference type="SAM" id="MobiDB-lite"/>
    </source>
</evidence>
<dbReference type="Proteomes" id="UP001456524">
    <property type="component" value="Unassembled WGS sequence"/>
</dbReference>
<organism evidence="3 4">
    <name type="scientific">Phyllosticta citrichinensis</name>
    <dbReference type="NCBI Taxonomy" id="1130410"/>
    <lineage>
        <taxon>Eukaryota</taxon>
        <taxon>Fungi</taxon>
        <taxon>Dikarya</taxon>
        <taxon>Ascomycota</taxon>
        <taxon>Pezizomycotina</taxon>
        <taxon>Dothideomycetes</taxon>
        <taxon>Dothideomycetes incertae sedis</taxon>
        <taxon>Botryosphaeriales</taxon>
        <taxon>Phyllostictaceae</taxon>
        <taxon>Phyllosticta</taxon>
    </lineage>
</organism>
<keyword evidence="2" id="KW-0472">Membrane</keyword>